<dbReference type="Pfam" id="PF25385">
    <property type="entry name" value="HEAT_MEC1_N"/>
    <property type="match status" value="1"/>
</dbReference>
<dbReference type="PROSITE" id="PS50290">
    <property type="entry name" value="PI3_4_KINASE_3"/>
    <property type="match status" value="1"/>
</dbReference>
<dbReference type="InterPro" id="IPR003151">
    <property type="entry name" value="PIK-rel_kinase_FAT"/>
</dbReference>
<dbReference type="GO" id="GO:0000077">
    <property type="term" value="P:DNA damage checkpoint signaling"/>
    <property type="evidence" value="ECO:0007669"/>
    <property type="project" value="TreeGrafter"/>
</dbReference>
<dbReference type="GeneID" id="28851235"/>
<dbReference type="GO" id="GO:0005634">
    <property type="term" value="C:nucleus"/>
    <property type="evidence" value="ECO:0007669"/>
    <property type="project" value="UniProtKB-SubCell"/>
</dbReference>
<dbReference type="InterPro" id="IPR058681">
    <property type="entry name" value="HEAT_MEC1_N"/>
</dbReference>
<evidence type="ECO:0000256" key="1">
    <source>
        <dbReference type="ARBA" id="ARBA00004123"/>
    </source>
</evidence>
<comment type="subunit">
    <text evidence="3">Associates with DNA double-strand breaks.</text>
</comment>
<dbReference type="Pfam" id="PF08064">
    <property type="entry name" value="UME"/>
    <property type="match status" value="1"/>
</dbReference>
<evidence type="ECO:0000256" key="8">
    <source>
        <dbReference type="ARBA" id="ARBA00022741"/>
    </source>
</evidence>
<evidence type="ECO:0000259" key="21">
    <source>
        <dbReference type="PROSITE" id="PS50290"/>
    </source>
</evidence>
<dbReference type="SMART" id="SM00146">
    <property type="entry name" value="PI3Kc"/>
    <property type="match status" value="1"/>
</dbReference>
<dbReference type="EMBL" id="LSBJ02000004">
    <property type="protein sequence ID" value="OAQ67106.1"/>
    <property type="molecule type" value="Genomic_DNA"/>
</dbReference>
<dbReference type="GO" id="GO:0006281">
    <property type="term" value="P:DNA repair"/>
    <property type="evidence" value="ECO:0007669"/>
    <property type="project" value="UniProtKB-KW"/>
</dbReference>
<evidence type="ECO:0000256" key="12">
    <source>
        <dbReference type="ARBA" id="ARBA00022853"/>
    </source>
</evidence>
<reference evidence="24 25" key="1">
    <citation type="journal article" date="2016" name="PLoS Pathog.">
        <title>Biosynthesis of antibiotic leucinostatins in bio-control fungus Purpureocillium lilacinum and their inhibition on phytophthora revealed by genome mining.</title>
        <authorList>
            <person name="Wang G."/>
            <person name="Liu Z."/>
            <person name="Lin R."/>
            <person name="Li E."/>
            <person name="Mao Z."/>
            <person name="Ling J."/>
            <person name="Yang Y."/>
            <person name="Yin W.B."/>
            <person name="Xie B."/>
        </authorList>
    </citation>
    <scope>NUCLEOTIDE SEQUENCE [LARGE SCALE GENOMIC DNA]</scope>
    <source>
        <strain evidence="24">170</strain>
    </source>
</reference>
<evidence type="ECO:0000313" key="24">
    <source>
        <dbReference type="EMBL" id="OAQ67106.1"/>
    </source>
</evidence>
<dbReference type="InterPro" id="IPR012993">
    <property type="entry name" value="UME"/>
</dbReference>
<dbReference type="SUPFAM" id="SSF48371">
    <property type="entry name" value="ARM repeat"/>
    <property type="match status" value="1"/>
</dbReference>
<dbReference type="Proteomes" id="UP000078397">
    <property type="component" value="Unassembled WGS sequence"/>
</dbReference>
<dbReference type="InterPro" id="IPR056802">
    <property type="entry name" value="ATR-like_M-HEAT"/>
</dbReference>
<keyword evidence="6" id="KW-0723">Serine/threonine-protein kinase</keyword>
<accession>A0A179FNB5</accession>
<dbReference type="Pfam" id="PF00454">
    <property type="entry name" value="PI3_PI4_kinase"/>
    <property type="match status" value="1"/>
</dbReference>
<feature type="domain" description="FATC" evidence="23">
    <location>
        <begin position="2420"/>
        <end position="2452"/>
    </location>
</feature>
<dbReference type="FunFam" id="3.30.1010.10:FF:000017">
    <property type="entry name" value="Inositol kinase kinase (UvsB)"/>
    <property type="match status" value="1"/>
</dbReference>
<evidence type="ECO:0000313" key="25">
    <source>
        <dbReference type="Proteomes" id="UP000078397"/>
    </source>
</evidence>
<evidence type="ECO:0000256" key="20">
    <source>
        <dbReference type="SAM" id="MobiDB-lite"/>
    </source>
</evidence>
<dbReference type="Pfam" id="PF02259">
    <property type="entry name" value="FAT"/>
    <property type="match status" value="1"/>
</dbReference>
<dbReference type="Pfam" id="PF02260">
    <property type="entry name" value="FATC"/>
    <property type="match status" value="1"/>
</dbReference>
<comment type="subcellular location">
    <subcellularLocation>
        <location evidence="1">Nucleus</location>
    </subcellularLocation>
</comment>
<dbReference type="GO" id="GO:0005694">
    <property type="term" value="C:chromosome"/>
    <property type="evidence" value="ECO:0007669"/>
    <property type="project" value="TreeGrafter"/>
</dbReference>
<evidence type="ECO:0000256" key="2">
    <source>
        <dbReference type="ARBA" id="ARBA00010769"/>
    </source>
</evidence>
<keyword evidence="12" id="KW-0156">Chromatin regulator</keyword>
<evidence type="ECO:0000256" key="4">
    <source>
        <dbReference type="ARBA" id="ARBA00012513"/>
    </source>
</evidence>
<dbReference type="OrthoDB" id="381190at2759"/>
<evidence type="ECO:0000256" key="19">
    <source>
        <dbReference type="ARBA" id="ARBA00033001"/>
    </source>
</evidence>
<dbReference type="Pfam" id="PF25030">
    <property type="entry name" value="M-HEAT_ATR"/>
    <property type="match status" value="1"/>
</dbReference>
<proteinExistence type="inferred from homology"/>
<dbReference type="STRING" id="1380566.A0A179FNB5"/>
<dbReference type="InterPro" id="IPR011009">
    <property type="entry name" value="Kinase-like_dom_sf"/>
</dbReference>
<keyword evidence="8" id="KW-0547">Nucleotide-binding</keyword>
<dbReference type="InterPro" id="IPR050517">
    <property type="entry name" value="DDR_Repair_Kinase"/>
</dbReference>
<keyword evidence="7" id="KW-0808">Transferase</keyword>
<keyword evidence="11" id="KW-0067">ATP-binding</keyword>
<gene>
    <name evidence="24" type="ORF">VFPPC_08554</name>
</gene>
<keyword evidence="15" id="KW-0469">Meiosis</keyword>
<keyword evidence="10" id="KW-0418">Kinase</keyword>
<evidence type="ECO:0000259" key="23">
    <source>
        <dbReference type="PROSITE" id="PS51190"/>
    </source>
</evidence>
<feature type="region of interest" description="Disordered" evidence="20">
    <location>
        <begin position="1"/>
        <end position="30"/>
    </location>
</feature>
<keyword evidence="25" id="KW-1185">Reference proteome</keyword>
<dbReference type="PANTHER" id="PTHR11139">
    <property type="entry name" value="ATAXIA TELANGIECTASIA MUTATED ATM -RELATED"/>
    <property type="match status" value="1"/>
</dbReference>
<evidence type="ECO:0000256" key="18">
    <source>
        <dbReference type="ARBA" id="ARBA00030459"/>
    </source>
</evidence>
<dbReference type="SMART" id="SM01343">
    <property type="entry name" value="FATC"/>
    <property type="match status" value="1"/>
</dbReference>
<dbReference type="InterPro" id="IPR000403">
    <property type="entry name" value="PI3/4_kinase_cat_dom"/>
</dbReference>
<dbReference type="Pfam" id="PF23593">
    <property type="entry name" value="HEAT_ATR"/>
    <property type="match status" value="1"/>
</dbReference>
<dbReference type="Gene3D" id="3.30.1010.10">
    <property type="entry name" value="Phosphatidylinositol 3-kinase Catalytic Subunit, Chain A, domain 4"/>
    <property type="match status" value="1"/>
</dbReference>
<dbReference type="RefSeq" id="XP_018144193.1">
    <property type="nucleotide sequence ID" value="XM_018287241.1"/>
</dbReference>
<evidence type="ECO:0000256" key="6">
    <source>
        <dbReference type="ARBA" id="ARBA00022527"/>
    </source>
</evidence>
<dbReference type="Gene3D" id="1.10.1070.11">
    <property type="entry name" value="Phosphatidylinositol 3-/4-kinase, catalytic domain"/>
    <property type="match status" value="1"/>
</dbReference>
<dbReference type="InterPro" id="IPR014009">
    <property type="entry name" value="PIK_FAT"/>
</dbReference>
<dbReference type="GO" id="GO:0005524">
    <property type="term" value="F:ATP binding"/>
    <property type="evidence" value="ECO:0007669"/>
    <property type="project" value="UniProtKB-KW"/>
</dbReference>
<feature type="domain" description="PI3K/PI4K catalytic" evidence="21">
    <location>
        <begin position="2114"/>
        <end position="2423"/>
    </location>
</feature>
<dbReference type="FunFam" id="1.10.1070.11:FF:000031">
    <property type="entry name" value="Phosphatidyl inositol 3-kinase"/>
    <property type="match status" value="1"/>
</dbReference>
<evidence type="ECO:0000256" key="7">
    <source>
        <dbReference type="ARBA" id="ARBA00022679"/>
    </source>
</evidence>
<evidence type="ECO:0000256" key="16">
    <source>
        <dbReference type="ARBA" id="ARBA00025079"/>
    </source>
</evidence>
<comment type="caution">
    <text evidence="24">The sequence shown here is derived from an EMBL/GenBank/DDBJ whole genome shotgun (WGS) entry which is preliminary data.</text>
</comment>
<evidence type="ECO:0000256" key="10">
    <source>
        <dbReference type="ARBA" id="ARBA00022777"/>
    </source>
</evidence>
<dbReference type="CDD" id="cd00892">
    <property type="entry name" value="PIKKc_ATR"/>
    <property type="match status" value="1"/>
</dbReference>
<dbReference type="InterPro" id="IPR036940">
    <property type="entry name" value="PI3/4_kinase_cat_sf"/>
</dbReference>
<feature type="domain" description="FAT" evidence="22">
    <location>
        <begin position="1430"/>
        <end position="2000"/>
    </location>
</feature>
<dbReference type="InterPro" id="IPR003152">
    <property type="entry name" value="FATC_dom"/>
</dbReference>
<evidence type="ECO:0000256" key="3">
    <source>
        <dbReference type="ARBA" id="ARBA00011370"/>
    </source>
</evidence>
<evidence type="ECO:0000259" key="22">
    <source>
        <dbReference type="PROSITE" id="PS51189"/>
    </source>
</evidence>
<evidence type="ECO:0000256" key="9">
    <source>
        <dbReference type="ARBA" id="ARBA00022763"/>
    </source>
</evidence>
<dbReference type="PROSITE" id="PS51189">
    <property type="entry name" value="FAT"/>
    <property type="match status" value="1"/>
</dbReference>
<name>A0A179FNB5_METCM</name>
<evidence type="ECO:0000256" key="17">
    <source>
        <dbReference type="ARBA" id="ARBA00029679"/>
    </source>
</evidence>
<keyword evidence="9" id="KW-0227">DNA damage</keyword>
<dbReference type="SMART" id="SM00802">
    <property type="entry name" value="UME"/>
    <property type="match status" value="1"/>
</dbReference>
<evidence type="ECO:0000256" key="11">
    <source>
        <dbReference type="ARBA" id="ARBA00022840"/>
    </source>
</evidence>
<dbReference type="GO" id="GO:0000723">
    <property type="term" value="P:telomere maintenance"/>
    <property type="evidence" value="ECO:0007669"/>
    <property type="project" value="TreeGrafter"/>
</dbReference>
<evidence type="ECO:0000256" key="5">
    <source>
        <dbReference type="ARBA" id="ARBA00021345"/>
    </source>
</evidence>
<evidence type="ECO:0000256" key="14">
    <source>
        <dbReference type="ARBA" id="ARBA00023242"/>
    </source>
</evidence>
<organism evidence="24 25">
    <name type="scientific">Pochonia chlamydosporia 170</name>
    <dbReference type="NCBI Taxonomy" id="1380566"/>
    <lineage>
        <taxon>Eukaryota</taxon>
        <taxon>Fungi</taxon>
        <taxon>Dikarya</taxon>
        <taxon>Ascomycota</taxon>
        <taxon>Pezizomycotina</taxon>
        <taxon>Sordariomycetes</taxon>
        <taxon>Hypocreomycetidae</taxon>
        <taxon>Hypocreales</taxon>
        <taxon>Clavicipitaceae</taxon>
        <taxon>Pochonia</taxon>
    </lineage>
</organism>
<dbReference type="KEGG" id="pchm:VFPPC_08554"/>
<protein>
    <recommendedName>
        <fullName evidence="5">Serine/threonine-protein kinase MEC1</fullName>
        <ecNumber evidence="4">2.7.11.1</ecNumber>
    </recommendedName>
    <alternativeName>
        <fullName evidence="19">ATR homolog</fullName>
    </alternativeName>
    <alternativeName>
        <fullName evidence="18">DNA-damage checkpoint kinase MEC1</fullName>
    </alternativeName>
    <alternativeName>
        <fullName evidence="17">Mitosis entry checkpoint protein 1</fullName>
    </alternativeName>
</protein>
<dbReference type="InterPro" id="IPR016024">
    <property type="entry name" value="ARM-type_fold"/>
</dbReference>
<dbReference type="InterPro" id="IPR057564">
    <property type="entry name" value="HEAT_ATR"/>
</dbReference>
<evidence type="ECO:0000256" key="13">
    <source>
        <dbReference type="ARBA" id="ARBA00023204"/>
    </source>
</evidence>
<keyword evidence="14" id="KW-0539">Nucleus</keyword>
<dbReference type="GO" id="GO:0004674">
    <property type="term" value="F:protein serine/threonine kinase activity"/>
    <property type="evidence" value="ECO:0007669"/>
    <property type="project" value="UniProtKB-KW"/>
</dbReference>
<sequence>MAQNSRGNTATLGHHGGVAAAGDGPPPSTLAAQLVENISTSTKSSRSDDGNELKGLFATIQKVKDHPDLLKTHEDRVEHNHMLIYVYCRVALEGIKLDDPFANRSHTHNEALKAINFLRFTIKETPSVLAYTNASNTLLHRGTEPLWVWLLPHLLRFLGHAIFEELEGSLEGFLQYLLLVISRTDELWSLGPALVLYLRSCVSGATDQLQNTSLDPSEPNSFGSIHLPSQFALHQILQKRSISAWSTYRISSSSQAIRQITSLAKILAYPFIVQDSAFSSLASLSQTAPWLLDTWLDLRNAQKRWDLADSSSPIPLIETVLHVSHGLQVGSEMTATFRDKSHALLVLLCSEMVSSPEALIQAGESGDKARQLYCQALLAISKATLESYSIGRMAASKLVQELTLLSSQHASIGEDTDIWRCTRLLRQIVYAAPQQTFDEDTSPSHFRDEEVQKVVESLNLNYGQSSQSKSVTKKRKVVSSDSNPISSLFRAIYETLDVAWTGDEAELMPEALFLERFDKIPSSSKSLALDLLSRISCVCDGLDAAVAKTATESQCPVCDQGRKPKLSVEFQSTKAASRSIFSKLIQRSSFLESRQPRVAAMIALRRLVCHCDDADFLSIEASGPGQWCLQSLNSSVRELRIAAGRTLRAFMPTNPVSGVGDDLIARNRKNTIALLKSTSDQDAAHLVETRILAWGQVGRVVSEDELNLVLIKLVDYLGSSNNIVSAFTFNELLNLADARSTTPRRLLEPFWKSLAYMTTKDMIQRPQRSRAVAELLQISVNELLLLIQTHALPWLVLDRRQDVIQKIAEARQEKEVWMPLMDGSNLAATLALLLVQDSGDIDEFTKSRLNEIHPHFHSLSLLDLFQSEPVLIALELLKTAATADKTKRSLVHDALQLMATTILTASKDPKSKKGYVIGRFLQSHILGLMARLTDVINDSISLQPPVMEQRTSIGTLEEMIKVCKHHARIARPQISACLLAAISQESLRESSFSCWAAMLTHLEEEDVEALLETTFFIVSRYWTTLDATTATIGKNMLVSLLDKHGAMVEIHISKLPSLSACKGLEVVEKNLKAMRPALSMEEALDVFAQRVSHDNAGVVHQALAELAPYLRDNQNALYTSAVSQRPDNAITTVLRSLLDCACKYNGVQAEITRLCVQCIGLIGCLDSNQIETVREQRSIVVLNNFEAAEELTDFGLFLLEEVLVPSFLSATDTKLQGFLSYAMQELLDKCDIKAACAMNETGMMGGGDIYRKWIAIPDHAREVIAPFLTSRYMVAPMPPVTVEYPIFHPGKPYGNWLRSFVIDMLRKGQHPHADLLFEPIMRVIRVKDLSTAEFLLPYLVLHVLLGSRSTEDEKDRIVNELLGVLRHQPADDASYLEREEMKRFCHAVFRCLDYAMRWVQQKRATGRLTPEGKESVARIQGVLDQIPPELISQRATDCNEYSRALFHLEQHAQKMEQQKREPGDRSRLLEKLQDIYANIDEPDGLEGISSQLHALDINQQILSHKKAGRWSSAQTWYEMQLAENPQNTDVQADLLNCLKQAGQHDVLLNHIEGIHTDPSANNKILPFAVEAAWVTGRWESLAKFTGRFQGDVAQDFNMSLAGLFDLLYRHYGSDMFDKAIQSMQDKIASSMTTSATASLNSAHEILLKCHVLTDLDVILKTKPGNDNERRRTLALLDGRLEIMGGRFGDKQYLLGIRRAAMELSRPTFADLDISGLWLSSARLARKTNSLHQSFNAVLHASRLGDDSATIENAKLLWRDNHHRKAIQMLQGAIERNKFMTQTGPSTSTSTAGASKLNAQQKLLTARAQLLLAKWLDAAGQSHAVALRERYQQPPKTFSTWEKGHYYLGRHYKKILEAEQSLKVEDQSDNYVTGEISRLVIENYVRSLNSGTKYLYQTLPRILTLWLDLGAQVDKAPEGKMSVSRELHKRRVEQLNLLHSFLDKYIYRLPAYIFYTALPQIVARIAHPNAAVFERLTHIVTKVVEAHPRQALWSLIGIMTTKQASERKVRGGQILQALRGIQKKVDGTSYDVKYLIRTGEKLAEQLLLACQNGEFQGNKTVKASLSRDLRFQHKCTPCPLVVPVESSLIATLPAVSEHVKKHKAFSRDVVTIDCFLDDVLVLSSLAKPRRLTARGSDGKSYMLLIKPKDDLRTDQRLMEFNGIINRSLKRDAESSRRQLYIRTYAVVPLNEECGIIEWVPGIKTMRDILLNLYASQKIHPDYVALRQLMEEASTSDNKIRIFTDDVLGRFPPLLPLWFIQQFPSPSAWFAARLKYTRSCAVMSMVGTILGLGDRHGENVNLEEGNGGIFHVDFNCLFDKGMTFAKPERVPFRLTHNMVSAMGIYGYEGPFRKSSELTLSILRQQEETLMTILEAFIYDPTLDLQKEKKSSRRGDTGVRLQPQSVVDSIKRKVRGLLPNESIPLSVEGQVEELIKQAVDPRNLTAMYIGWCPFL</sequence>
<comment type="function">
    <text evidence="16">Serine/threonine protein kinase which activates checkpoint signaling upon genotoxic stresses such as ionizing radiation (IR), ultraviolet light (UV), or DNA replication stalling, thereby acting as a DNA damage sensor. Recognizes the substrate consensus sequence [ST]-Q. Phosphorylates histone H2A to form H2AS128ph (gamma-H2A) at sites of DNA damage, involved in the regulation of DNA damage response mechanism. Required for the control of telomere length and genome stability.</text>
</comment>
<keyword evidence="13" id="KW-0234">DNA repair</keyword>
<evidence type="ECO:0000256" key="15">
    <source>
        <dbReference type="ARBA" id="ARBA00023254"/>
    </source>
</evidence>
<dbReference type="SUPFAM" id="SSF56112">
    <property type="entry name" value="Protein kinase-like (PK-like)"/>
    <property type="match status" value="1"/>
</dbReference>
<comment type="similarity">
    <text evidence="2">Belongs to the PI3/PI4-kinase family. ATM subfamily.</text>
</comment>
<dbReference type="PANTHER" id="PTHR11139:SF125">
    <property type="entry name" value="SERINE_THREONINE-PROTEIN KINASE MEC1"/>
    <property type="match status" value="1"/>
</dbReference>
<feature type="compositionally biased region" description="Polar residues" evidence="20">
    <location>
        <begin position="1"/>
        <end position="11"/>
    </location>
</feature>
<dbReference type="EC" id="2.7.11.1" evidence="4"/>
<dbReference type="PROSITE" id="PS51190">
    <property type="entry name" value="FATC"/>
    <property type="match status" value="1"/>
</dbReference>